<keyword evidence="3" id="KW-0472">Membrane</keyword>
<accession>A0A921LEJ1</accession>
<reference evidence="4" key="2">
    <citation type="submission" date="2021-09" db="EMBL/GenBank/DDBJ databases">
        <authorList>
            <person name="Gilroy R."/>
        </authorList>
    </citation>
    <scope>NUCLEOTIDE SEQUENCE</scope>
    <source>
        <strain evidence="4">ChiSjej5B23-16112</strain>
    </source>
</reference>
<keyword evidence="3" id="KW-1133">Transmembrane helix</keyword>
<protein>
    <submittedName>
        <fullName evidence="4">Class B sortase</fullName>
    </submittedName>
</protein>
<dbReference type="CDD" id="cd05826">
    <property type="entry name" value="Sortase_B"/>
    <property type="match status" value="1"/>
</dbReference>
<dbReference type="Pfam" id="PF04203">
    <property type="entry name" value="Sortase"/>
    <property type="match status" value="1"/>
</dbReference>
<dbReference type="GO" id="GO:0016787">
    <property type="term" value="F:hydrolase activity"/>
    <property type="evidence" value="ECO:0007669"/>
    <property type="project" value="UniProtKB-KW"/>
</dbReference>
<dbReference type="AlphaFoldDB" id="A0A921LEJ1"/>
<evidence type="ECO:0000313" key="5">
    <source>
        <dbReference type="Proteomes" id="UP000769156"/>
    </source>
</evidence>
<keyword evidence="1" id="KW-0378">Hydrolase</keyword>
<gene>
    <name evidence="4" type="ORF">K8V82_09815</name>
</gene>
<feature type="active site" description="Acyl-thioester intermediate" evidence="2">
    <location>
        <position position="245"/>
    </location>
</feature>
<evidence type="ECO:0000313" key="4">
    <source>
        <dbReference type="EMBL" id="HJF95065.1"/>
    </source>
</evidence>
<keyword evidence="3" id="KW-0812">Transmembrane</keyword>
<name>A0A921LEJ1_9FIRM</name>
<feature type="transmembrane region" description="Helical" evidence="3">
    <location>
        <begin position="12"/>
        <end position="34"/>
    </location>
</feature>
<dbReference type="Proteomes" id="UP000769156">
    <property type="component" value="Unassembled WGS sequence"/>
</dbReference>
<feature type="active site" description="Proton donor/acceptor" evidence="2">
    <location>
        <position position="150"/>
    </location>
</feature>
<dbReference type="InterPro" id="IPR009835">
    <property type="entry name" value="SrtB"/>
</dbReference>
<dbReference type="SUPFAM" id="SSF63817">
    <property type="entry name" value="Sortase"/>
    <property type="match status" value="1"/>
</dbReference>
<sequence length="271" mass="30809">MKKKPKTGILQRFFKIICLAVTLTSAGFLIYHMVYLPMENKKLVAELKGNFPEPEAPGASGSEKKDQPAGRKCPVAAVDLVTLRKQYLDVQGWLTIPDTGIDYPVLQSEQENGEFYLKRNYKKEYDINGSLFLQADCKVSESRNLIIYGHNMNSGAMFGNLDFYADETYYQEHPFAYLQTEDSIQEYRIVTVLKADRNLFPFQQKLPDVAAVQEYLKAAKQREVFETGDDYLKCIYDKVLTLVTCSYEWSGARNIVLAVPVSGAVWSQKCS</sequence>
<evidence type="ECO:0000256" key="2">
    <source>
        <dbReference type="PIRSR" id="PIRSR605754-1"/>
    </source>
</evidence>
<comment type="caution">
    <text evidence="4">The sequence shown here is derived from an EMBL/GenBank/DDBJ whole genome shotgun (WGS) entry which is preliminary data.</text>
</comment>
<proteinExistence type="predicted"/>
<dbReference type="EMBL" id="DYVY01000160">
    <property type="protein sequence ID" value="HJF95065.1"/>
    <property type="molecule type" value="Genomic_DNA"/>
</dbReference>
<dbReference type="InterPro" id="IPR023365">
    <property type="entry name" value="Sortase_dom-sf"/>
</dbReference>
<dbReference type="Gene3D" id="2.40.260.10">
    <property type="entry name" value="Sortase"/>
    <property type="match status" value="1"/>
</dbReference>
<dbReference type="InterPro" id="IPR005754">
    <property type="entry name" value="Sortase"/>
</dbReference>
<organism evidence="4 5">
    <name type="scientific">Lachnoclostridium phocaeense</name>
    <dbReference type="NCBI Taxonomy" id="1871021"/>
    <lineage>
        <taxon>Bacteria</taxon>
        <taxon>Bacillati</taxon>
        <taxon>Bacillota</taxon>
        <taxon>Clostridia</taxon>
        <taxon>Lachnospirales</taxon>
        <taxon>Lachnospiraceae</taxon>
    </lineage>
</organism>
<evidence type="ECO:0000256" key="3">
    <source>
        <dbReference type="SAM" id="Phobius"/>
    </source>
</evidence>
<evidence type="ECO:0000256" key="1">
    <source>
        <dbReference type="ARBA" id="ARBA00022801"/>
    </source>
</evidence>
<reference evidence="4" key="1">
    <citation type="journal article" date="2021" name="PeerJ">
        <title>Extensive microbial diversity within the chicken gut microbiome revealed by metagenomics and culture.</title>
        <authorList>
            <person name="Gilroy R."/>
            <person name="Ravi A."/>
            <person name="Getino M."/>
            <person name="Pursley I."/>
            <person name="Horton D.L."/>
            <person name="Alikhan N.F."/>
            <person name="Baker D."/>
            <person name="Gharbi K."/>
            <person name="Hall N."/>
            <person name="Watson M."/>
            <person name="Adriaenssens E.M."/>
            <person name="Foster-Nyarko E."/>
            <person name="Jarju S."/>
            <person name="Secka A."/>
            <person name="Antonio M."/>
            <person name="Oren A."/>
            <person name="Chaudhuri R.R."/>
            <person name="La Ragione R."/>
            <person name="Hildebrand F."/>
            <person name="Pallen M.J."/>
        </authorList>
    </citation>
    <scope>NUCLEOTIDE SEQUENCE</scope>
    <source>
        <strain evidence="4">ChiSjej5B23-16112</strain>
    </source>
</reference>